<dbReference type="AlphaFoldDB" id="A0A662YYR1"/>
<comment type="caution">
    <text evidence="2">The sequence shown here is derived from an EMBL/GenBank/DDBJ whole genome shotgun (WGS) entry which is preliminary data.</text>
</comment>
<gene>
    <name evidence="2" type="ORF">EOD39_7695</name>
</gene>
<evidence type="ECO:0000313" key="2">
    <source>
        <dbReference type="EMBL" id="RXN01177.1"/>
    </source>
</evidence>
<keyword evidence="3" id="KW-1185">Reference proteome</keyword>
<dbReference type="Proteomes" id="UP000289886">
    <property type="component" value="Unassembled WGS sequence"/>
</dbReference>
<protein>
    <submittedName>
        <fullName evidence="2">Uncharacterized protein</fullName>
    </submittedName>
</protein>
<accession>A0A662YYR1</accession>
<organism evidence="2 3">
    <name type="scientific">Acipenser ruthenus</name>
    <name type="common">Sterlet sturgeon</name>
    <dbReference type="NCBI Taxonomy" id="7906"/>
    <lineage>
        <taxon>Eukaryota</taxon>
        <taxon>Metazoa</taxon>
        <taxon>Chordata</taxon>
        <taxon>Craniata</taxon>
        <taxon>Vertebrata</taxon>
        <taxon>Euteleostomi</taxon>
        <taxon>Actinopterygii</taxon>
        <taxon>Chondrostei</taxon>
        <taxon>Acipenseriformes</taxon>
        <taxon>Acipenseridae</taxon>
        <taxon>Acipenser</taxon>
    </lineage>
</organism>
<reference evidence="2 3" key="1">
    <citation type="submission" date="2019-01" db="EMBL/GenBank/DDBJ databases">
        <title>Draft Genome and Complete Hox-Cluster Characterization of the Sterlet Sturgeon (Acipenser ruthenus).</title>
        <authorList>
            <person name="Wei Q."/>
        </authorList>
    </citation>
    <scope>NUCLEOTIDE SEQUENCE [LARGE SCALE GENOMIC DNA]</scope>
    <source>
        <strain evidence="2">WHYD16114868_AA</strain>
        <tissue evidence="2">Blood</tissue>
    </source>
</reference>
<proteinExistence type="predicted"/>
<sequence length="137" mass="15368">MSKSKNRRPQASDATDIDPTEDGMAGLSSAVQVDSPLALHTTKILRSEMAAFSTEFQKFRSENCILYLQASLDSVKDALLPRLHDLEHSVTDIDSRVTTLEATYASMTEKNKALQEKIDYLENPWLRNQRLGRGRGL</sequence>
<name>A0A662YYR1_ACIRT</name>
<evidence type="ECO:0000313" key="3">
    <source>
        <dbReference type="Proteomes" id="UP000289886"/>
    </source>
</evidence>
<feature type="region of interest" description="Disordered" evidence="1">
    <location>
        <begin position="1"/>
        <end position="24"/>
    </location>
</feature>
<dbReference type="EMBL" id="SCEB01000074">
    <property type="protein sequence ID" value="RXN01177.1"/>
    <property type="molecule type" value="Genomic_DNA"/>
</dbReference>
<evidence type="ECO:0000256" key="1">
    <source>
        <dbReference type="SAM" id="MobiDB-lite"/>
    </source>
</evidence>